<evidence type="ECO:0008006" key="3">
    <source>
        <dbReference type="Google" id="ProtNLM"/>
    </source>
</evidence>
<feature type="compositionally biased region" description="Basic and acidic residues" evidence="1">
    <location>
        <begin position="369"/>
        <end position="390"/>
    </location>
</feature>
<evidence type="ECO:0000256" key="1">
    <source>
        <dbReference type="SAM" id="MobiDB-lite"/>
    </source>
</evidence>
<dbReference type="Gene3D" id="3.30.420.10">
    <property type="entry name" value="Ribonuclease H-like superfamily/Ribonuclease H"/>
    <property type="match status" value="1"/>
</dbReference>
<organism evidence="2">
    <name type="scientific">Chromera velia CCMP2878</name>
    <dbReference type="NCBI Taxonomy" id="1169474"/>
    <lineage>
        <taxon>Eukaryota</taxon>
        <taxon>Sar</taxon>
        <taxon>Alveolata</taxon>
        <taxon>Colpodellida</taxon>
        <taxon>Chromeraceae</taxon>
        <taxon>Chromera</taxon>
    </lineage>
</organism>
<dbReference type="InterPro" id="IPR012337">
    <property type="entry name" value="RNaseH-like_sf"/>
</dbReference>
<evidence type="ECO:0000313" key="2">
    <source>
        <dbReference type="EMBL" id="CEM54440.1"/>
    </source>
</evidence>
<dbReference type="InterPro" id="IPR036397">
    <property type="entry name" value="RNaseH_sf"/>
</dbReference>
<feature type="region of interest" description="Disordered" evidence="1">
    <location>
        <begin position="308"/>
        <end position="435"/>
    </location>
</feature>
<reference evidence="2" key="1">
    <citation type="submission" date="2014-11" db="EMBL/GenBank/DDBJ databases">
        <authorList>
            <person name="Otto D Thomas"/>
            <person name="Naeem Raeece"/>
        </authorList>
    </citation>
    <scope>NUCLEOTIDE SEQUENCE</scope>
</reference>
<proteinExistence type="predicted"/>
<feature type="region of interest" description="Disordered" evidence="1">
    <location>
        <begin position="525"/>
        <end position="573"/>
    </location>
</feature>
<dbReference type="SUPFAM" id="SSF53098">
    <property type="entry name" value="Ribonuclease H-like"/>
    <property type="match status" value="1"/>
</dbReference>
<dbReference type="GO" id="GO:0003676">
    <property type="term" value="F:nucleic acid binding"/>
    <property type="evidence" value="ECO:0007669"/>
    <property type="project" value="InterPro"/>
</dbReference>
<protein>
    <recommendedName>
        <fullName evidence="3">Integrase catalytic domain-containing protein</fullName>
    </recommendedName>
</protein>
<dbReference type="VEuPathDB" id="CryptoDB:Cvel_2183"/>
<dbReference type="PhylomeDB" id="A0A0G4IBB1"/>
<accession>A0A0G4IBB1</accession>
<dbReference type="AlphaFoldDB" id="A0A0G4IBB1"/>
<sequence length="994" mass="111524">MGRDKLEPTLACRGMQARSEDWKRLETECRLCPLKNATIPTLAPVPTRHEDAGRPFNIMQIDHWFPNDDEVAGPHKCCMRVIDEWGGLDLDYPLRSRNQSVEGFKEHIDFVESFGGVQFQKEGPKAVAARIRCDDAPEFRGGEFGAFAERRGMRFLDHPSGIKGALGFVEGKNRHARAELGAFRAEWKRRFGSCPKSLWGHMARGISITRAKTYSKVLRTSQWKKTFGSDPPYHFLCGDVGVLRTAESGIELPGSEVVWLYEKNKNLAVVTRKQPNRDVWDIIHTHPHYVKPVKRGIVACWGGPEWVPESNESQQQQPYAIPPSSEESSRNDFLPAPPVQGEASNEGVHGHASGGGCLNNQASAQGEGDGDREGRDESPDGRDHEPKHSDDEDSLFGENFLAPDALTGGQLGGNNKHAQGGGPPGADLGDEPPADNVFFLAPPHDCFYLGLDPEHPLTVPDDFKQGSTQTPALPEEVERGDFDEACRDEWLKNIVGKGVLGRVVDRKEVDSVMRMGWRLTWKEKETKQAEKEKEENRQKEGKAGIDRQSGRQADGSQGDREAQQPRKYKGRKGRAAVIIPDWVPHIPAKNSYEDMNDRDYETLRKAALEIKPGELRLVEKGLYGMPCSGNIFDKSLVGVQGEAGYERVETGVAVKRGQAGKPAVGVQINWIDDVFGARRGRKETAEEIVFLRSRFEWGHLSELPSDASIKYAGMDFSFLNETVEVSQNSYSRGVNTDALWRTIGEKRKKGEVKATELEPGTEMEKEGGLEPLMRSINGVLHWMVRTRPSRRVWADELSCHSTRPCRRAVRAAVRVLEMLKEKKEPIHLRALKRFKRVMLAVLGDSSYFRTTYSGRLGWLIFLVEEGWTPETAMQEANPWQNIIAWHTERHNHKHGSSTAAEATSFESVIKHLPRLKTLATHLWGQEPKVQFFTDCNPFFEQLRTGIAADGTSQGMLDFIIQELGRTRGSVTWCRREVQMANALTKPCWPGKEFS</sequence>
<name>A0A0G4IBB1_9ALVE</name>
<feature type="compositionally biased region" description="Basic and acidic residues" evidence="1">
    <location>
        <begin position="525"/>
        <end position="549"/>
    </location>
</feature>
<gene>
    <name evidence="2" type="ORF">Cvel_2183</name>
</gene>
<dbReference type="EMBL" id="CDMZ01005787">
    <property type="protein sequence ID" value="CEM54440.1"/>
    <property type="molecule type" value="Genomic_DNA"/>
</dbReference>